<keyword evidence="2" id="KW-0378">Hydrolase</keyword>
<accession>A0A9D1D8T1</accession>
<dbReference type="GO" id="GO:0009143">
    <property type="term" value="P:nucleoside triphosphate catabolic process"/>
    <property type="evidence" value="ECO:0007669"/>
    <property type="project" value="InterPro"/>
</dbReference>
<dbReference type="PANTHER" id="PTHR11067">
    <property type="entry name" value="INOSINE TRIPHOSPHATE PYROPHOSPHATASE/HAM1 PROTEIN"/>
    <property type="match status" value="1"/>
</dbReference>
<feature type="non-terminal residue" evidence="3">
    <location>
        <position position="144"/>
    </location>
</feature>
<dbReference type="EMBL" id="DVGD01000239">
    <property type="protein sequence ID" value="HIR10209.1"/>
    <property type="molecule type" value="Genomic_DNA"/>
</dbReference>
<proteinExistence type="inferred from homology"/>
<dbReference type="Gene3D" id="3.90.950.10">
    <property type="match status" value="1"/>
</dbReference>
<protein>
    <submittedName>
        <fullName evidence="3">Non-canonical purine NTP pyrophosphatase</fullName>
    </submittedName>
</protein>
<dbReference type="PANTHER" id="PTHR11067:SF9">
    <property type="entry name" value="INOSINE TRIPHOSPHATE PYROPHOSPHATASE"/>
    <property type="match status" value="1"/>
</dbReference>
<dbReference type="GO" id="GO:0005829">
    <property type="term" value="C:cytosol"/>
    <property type="evidence" value="ECO:0007669"/>
    <property type="project" value="TreeGrafter"/>
</dbReference>
<organism evidence="3 4">
    <name type="scientific">Candidatus Avoscillospira stercoripullorum</name>
    <dbReference type="NCBI Taxonomy" id="2840709"/>
    <lineage>
        <taxon>Bacteria</taxon>
        <taxon>Bacillati</taxon>
        <taxon>Bacillota</taxon>
        <taxon>Clostridia</taxon>
        <taxon>Eubacteriales</taxon>
        <taxon>Oscillospiraceae</taxon>
        <taxon>Oscillospiraceae incertae sedis</taxon>
        <taxon>Candidatus Avoscillospira</taxon>
    </lineage>
</organism>
<dbReference type="InterPro" id="IPR029001">
    <property type="entry name" value="ITPase-like_fam"/>
</dbReference>
<dbReference type="AlphaFoldDB" id="A0A9D1D8T1"/>
<reference evidence="3" key="2">
    <citation type="journal article" date="2021" name="PeerJ">
        <title>Extensive microbial diversity within the chicken gut microbiome revealed by metagenomics and culture.</title>
        <authorList>
            <person name="Gilroy R."/>
            <person name="Ravi A."/>
            <person name="Getino M."/>
            <person name="Pursley I."/>
            <person name="Horton D.L."/>
            <person name="Alikhan N.F."/>
            <person name="Baker D."/>
            <person name="Gharbi K."/>
            <person name="Hall N."/>
            <person name="Watson M."/>
            <person name="Adriaenssens E.M."/>
            <person name="Foster-Nyarko E."/>
            <person name="Jarju S."/>
            <person name="Secka A."/>
            <person name="Antonio M."/>
            <person name="Oren A."/>
            <person name="Chaudhuri R.R."/>
            <person name="La Ragione R."/>
            <person name="Hildebrand F."/>
            <person name="Pallen M.J."/>
        </authorList>
    </citation>
    <scope>NUCLEOTIDE SEQUENCE</scope>
    <source>
        <strain evidence="3">ChiHjej9B8-7071</strain>
    </source>
</reference>
<sequence length="144" mass="15345">MKLVLASKNQHKLLEMEHILRDLGLEVVLESQVGVDVDVEETGTTFLENAALKARAVMEASGMAAIADDSGLMVDALDGAPGVYSARYGNLDSDQARTSYLLENLKDVPAGKRGAQFVSAIVCILPDGREVHAQGTCQGEILFA</sequence>
<evidence type="ECO:0000313" key="3">
    <source>
        <dbReference type="EMBL" id="HIR10209.1"/>
    </source>
</evidence>
<dbReference type="SUPFAM" id="SSF52972">
    <property type="entry name" value="ITPase-like"/>
    <property type="match status" value="1"/>
</dbReference>
<dbReference type="CDD" id="cd00515">
    <property type="entry name" value="HAM1"/>
    <property type="match status" value="1"/>
</dbReference>
<dbReference type="Pfam" id="PF01725">
    <property type="entry name" value="Ham1p_like"/>
    <property type="match status" value="1"/>
</dbReference>
<comment type="caution">
    <text evidence="3">The sequence shown here is derived from an EMBL/GenBank/DDBJ whole genome shotgun (WGS) entry which is preliminary data.</text>
</comment>
<gene>
    <name evidence="3" type="ORF">IAA70_07375</name>
</gene>
<comment type="similarity">
    <text evidence="1">Belongs to the HAM1 NTPase family.</text>
</comment>
<evidence type="ECO:0000256" key="2">
    <source>
        <dbReference type="ARBA" id="ARBA00022801"/>
    </source>
</evidence>
<dbReference type="InterPro" id="IPR002637">
    <property type="entry name" value="RdgB/HAM1"/>
</dbReference>
<dbReference type="Proteomes" id="UP000824258">
    <property type="component" value="Unassembled WGS sequence"/>
</dbReference>
<evidence type="ECO:0000256" key="1">
    <source>
        <dbReference type="ARBA" id="ARBA00008023"/>
    </source>
</evidence>
<dbReference type="GO" id="GO:0047429">
    <property type="term" value="F:nucleoside triphosphate diphosphatase activity"/>
    <property type="evidence" value="ECO:0007669"/>
    <property type="project" value="InterPro"/>
</dbReference>
<reference evidence="3" key="1">
    <citation type="submission" date="2020-10" db="EMBL/GenBank/DDBJ databases">
        <authorList>
            <person name="Gilroy R."/>
        </authorList>
    </citation>
    <scope>NUCLEOTIDE SEQUENCE</scope>
    <source>
        <strain evidence="3">ChiHjej9B8-7071</strain>
    </source>
</reference>
<evidence type="ECO:0000313" key="4">
    <source>
        <dbReference type="Proteomes" id="UP000824258"/>
    </source>
</evidence>
<name>A0A9D1D8T1_9FIRM</name>